<keyword evidence="7" id="KW-1185">Reference proteome</keyword>
<dbReference type="InterPro" id="IPR001387">
    <property type="entry name" value="Cro/C1-type_HTH"/>
</dbReference>
<comment type="caution">
    <text evidence="5">The sequence shown here is derived from an EMBL/GenBank/DDBJ whole genome shotgun (WGS) entry which is preliminary data.</text>
</comment>
<dbReference type="PANTHER" id="PTHR46558">
    <property type="entry name" value="TRACRIPTIONAL REGULATORY PROTEIN-RELATED-RELATED"/>
    <property type="match status" value="1"/>
</dbReference>
<dbReference type="RefSeq" id="WP_137604004.1">
    <property type="nucleotide sequence ID" value="NZ_JARPYR010000009.1"/>
</dbReference>
<feature type="transmembrane region" description="Helical" evidence="2">
    <location>
        <begin position="131"/>
        <end position="152"/>
    </location>
</feature>
<evidence type="ECO:0000313" key="5">
    <source>
        <dbReference type="EMBL" id="MDT2637330.1"/>
    </source>
</evidence>
<gene>
    <name evidence="5" type="ORF">P7D36_07355</name>
    <name evidence="4" type="ORF">P7D39_05810</name>
</gene>
<protein>
    <submittedName>
        <fullName evidence="5">Helix-turn-helix transcriptional regulator</fullName>
    </submittedName>
</protein>
<feature type="transmembrane region" description="Helical" evidence="2">
    <location>
        <begin position="297"/>
        <end position="317"/>
    </location>
</feature>
<sequence>MKLADKIIQERKKKGWTQAELAELVNVPFQSILEWENAQVIPDTKKIIRLSELFGVSTDYLLKDNWNESGERPENKVDSIRKVTLEEAQAFLTIKEKTARWIALGVAFCILSPIGLMLLSAGDTILSENQAVGLGLLLLVGLVTPAVALFIYSGSKTAPFAYLNDEFFEAEQHVTKMANEQKKNYSSRYTRNNILSTCLCLLSTIPLFLSFFSENDFYKVAAVCLLLVMVTFSVVIFIINGIRWESLLKLLQEGEYSQKAKKRSSVLEEVATVYWLLLTGLYLTYSFLTGNWQISWIVWPIGGVFYGIVVALVNLFVKK</sequence>
<dbReference type="SMART" id="SM00530">
    <property type="entry name" value="HTH_XRE"/>
    <property type="match status" value="1"/>
</dbReference>
<feature type="domain" description="HTH cro/C1-type" evidence="3">
    <location>
        <begin position="7"/>
        <end position="61"/>
    </location>
</feature>
<accession>A0AAP5KQ56</accession>
<dbReference type="EMBL" id="JARPYT010000009">
    <property type="protein sequence ID" value="MDT2637330.1"/>
    <property type="molecule type" value="Genomic_DNA"/>
</dbReference>
<evidence type="ECO:0000256" key="2">
    <source>
        <dbReference type="SAM" id="Phobius"/>
    </source>
</evidence>
<dbReference type="Proteomes" id="UP001256547">
    <property type="component" value="Unassembled WGS sequence"/>
</dbReference>
<feature type="transmembrane region" description="Helical" evidence="2">
    <location>
        <begin position="101"/>
        <end position="119"/>
    </location>
</feature>
<dbReference type="SUPFAM" id="SSF47413">
    <property type="entry name" value="lambda repressor-like DNA-binding domains"/>
    <property type="match status" value="1"/>
</dbReference>
<dbReference type="AlphaFoldDB" id="A0AAP5KQ56"/>
<dbReference type="Gene3D" id="1.10.260.40">
    <property type="entry name" value="lambda repressor-like DNA-binding domains"/>
    <property type="match status" value="1"/>
</dbReference>
<evidence type="ECO:0000313" key="4">
    <source>
        <dbReference type="EMBL" id="MDT2596545.1"/>
    </source>
</evidence>
<dbReference type="Proteomes" id="UP001245561">
    <property type="component" value="Unassembled WGS sequence"/>
</dbReference>
<keyword evidence="2" id="KW-0812">Transmembrane</keyword>
<dbReference type="Pfam" id="PF01381">
    <property type="entry name" value="HTH_3"/>
    <property type="match status" value="1"/>
</dbReference>
<reference evidence="5 7" key="1">
    <citation type="submission" date="2023-03" db="EMBL/GenBank/DDBJ databases">
        <authorList>
            <person name="Shen W."/>
            <person name="Cai J."/>
        </authorList>
    </citation>
    <scope>NUCLEOTIDE SEQUENCE</scope>
    <source>
        <strain evidence="5">P55-2</strain>
        <strain evidence="4 7">P72-2</strain>
    </source>
</reference>
<proteinExistence type="predicted"/>
<dbReference type="CDD" id="cd00093">
    <property type="entry name" value="HTH_XRE"/>
    <property type="match status" value="1"/>
</dbReference>
<feature type="transmembrane region" description="Helical" evidence="2">
    <location>
        <begin position="218"/>
        <end position="239"/>
    </location>
</feature>
<name>A0AAP5KQ56_9ENTE</name>
<evidence type="ECO:0000259" key="3">
    <source>
        <dbReference type="PROSITE" id="PS50943"/>
    </source>
</evidence>
<organism evidence="5 6">
    <name type="scientific">Enterococcus dongliensis</name>
    <dbReference type="NCBI Taxonomy" id="2559925"/>
    <lineage>
        <taxon>Bacteria</taxon>
        <taxon>Bacillati</taxon>
        <taxon>Bacillota</taxon>
        <taxon>Bacilli</taxon>
        <taxon>Lactobacillales</taxon>
        <taxon>Enterococcaceae</taxon>
        <taxon>Enterococcus</taxon>
    </lineage>
</organism>
<evidence type="ECO:0000256" key="1">
    <source>
        <dbReference type="ARBA" id="ARBA00023125"/>
    </source>
</evidence>
<keyword evidence="1" id="KW-0238">DNA-binding</keyword>
<keyword evidence="2" id="KW-0472">Membrane</keyword>
<keyword evidence="2" id="KW-1133">Transmembrane helix</keyword>
<dbReference type="EMBL" id="JARPYR010000009">
    <property type="protein sequence ID" value="MDT2596545.1"/>
    <property type="molecule type" value="Genomic_DNA"/>
</dbReference>
<dbReference type="InterPro" id="IPR010982">
    <property type="entry name" value="Lambda_DNA-bd_dom_sf"/>
</dbReference>
<feature type="transmembrane region" description="Helical" evidence="2">
    <location>
        <begin position="266"/>
        <end position="285"/>
    </location>
</feature>
<dbReference type="PANTHER" id="PTHR46558:SF4">
    <property type="entry name" value="DNA-BIDING PHAGE PROTEIN"/>
    <property type="match status" value="1"/>
</dbReference>
<dbReference type="PROSITE" id="PS50943">
    <property type="entry name" value="HTH_CROC1"/>
    <property type="match status" value="1"/>
</dbReference>
<evidence type="ECO:0000313" key="6">
    <source>
        <dbReference type="Proteomes" id="UP001245561"/>
    </source>
</evidence>
<evidence type="ECO:0000313" key="7">
    <source>
        <dbReference type="Proteomes" id="UP001256547"/>
    </source>
</evidence>
<feature type="transmembrane region" description="Helical" evidence="2">
    <location>
        <begin position="192"/>
        <end position="212"/>
    </location>
</feature>
<dbReference type="GO" id="GO:0003677">
    <property type="term" value="F:DNA binding"/>
    <property type="evidence" value="ECO:0007669"/>
    <property type="project" value="UniProtKB-KW"/>
</dbReference>